<dbReference type="RefSeq" id="WP_196834739.1">
    <property type="nucleotide sequence ID" value="NZ_JADOTZ010000001.1"/>
</dbReference>
<protein>
    <submittedName>
        <fullName evidence="1">Uncharacterized protein</fullName>
    </submittedName>
</protein>
<dbReference type="Proteomes" id="UP000625033">
    <property type="component" value="Unassembled WGS sequence"/>
</dbReference>
<accession>A0A931DAS9</accession>
<evidence type="ECO:0000313" key="1">
    <source>
        <dbReference type="EMBL" id="MBG6083280.1"/>
    </source>
</evidence>
<proteinExistence type="predicted"/>
<name>A0A931DAS9_9MICC</name>
<dbReference type="AlphaFoldDB" id="A0A931DAS9"/>
<organism evidence="1 2">
    <name type="scientific">Zhihengliuella flava</name>
    <dbReference type="NCBI Taxonomy" id="1285193"/>
    <lineage>
        <taxon>Bacteria</taxon>
        <taxon>Bacillati</taxon>
        <taxon>Actinomycetota</taxon>
        <taxon>Actinomycetes</taxon>
        <taxon>Micrococcales</taxon>
        <taxon>Micrococcaceae</taxon>
        <taxon>Zhihengliuella</taxon>
    </lineage>
</organism>
<sequence length="78" mass="8232">MTTLQHPTAKAPVSVVHAADSPVAPSLRLKISSPANSEAIGDADDALLAKARRNVRLGIFSSPATVQDLLAYIKRQGR</sequence>
<dbReference type="EMBL" id="JADOTZ010000001">
    <property type="protein sequence ID" value="MBG6083280.1"/>
    <property type="molecule type" value="Genomic_DNA"/>
</dbReference>
<gene>
    <name evidence="1" type="ORF">IW252_000047</name>
</gene>
<comment type="caution">
    <text evidence="1">The sequence shown here is derived from an EMBL/GenBank/DDBJ whole genome shotgun (WGS) entry which is preliminary data.</text>
</comment>
<reference evidence="1" key="1">
    <citation type="submission" date="2020-11" db="EMBL/GenBank/DDBJ databases">
        <title>Sequencing the genomes of 1000 actinobacteria strains.</title>
        <authorList>
            <person name="Klenk H.-P."/>
        </authorList>
    </citation>
    <scope>NUCLEOTIDE SEQUENCE</scope>
    <source>
        <strain evidence="1">DSM 26152</strain>
    </source>
</reference>
<evidence type="ECO:0000313" key="2">
    <source>
        <dbReference type="Proteomes" id="UP000625033"/>
    </source>
</evidence>
<keyword evidence="2" id="KW-1185">Reference proteome</keyword>